<feature type="compositionally biased region" description="Basic and acidic residues" evidence="1">
    <location>
        <begin position="510"/>
        <end position="521"/>
    </location>
</feature>
<gene>
    <name evidence="2" type="ORF">PSON_ATCC_30995.1.T0970169</name>
</gene>
<accession>A0A8S1Q6U7</accession>
<evidence type="ECO:0000313" key="2">
    <source>
        <dbReference type="EMBL" id="CAD8111198.1"/>
    </source>
</evidence>
<sequence>MMMQQEKLAIDEKTLLQIIDRISIQLDYFESKMQQNINVLILVGNTGSGKSTIFNFLCGAKFKYVVTEDDEYLDLAEKSDLYSEMNSGMKSVTKEPKYYYNEAFNHLLIDFPGFHDTNGEIDQLIIQMIFYKFITKSNVKIAYVITHPQNNFLERGQGLQQFINSVFKEGNIEISKLALILNSYQQNQSDKKLILLVQKQLQDLQDDKYDKHEWISVIRKIQSEEQLNKVFSDENREKLWLELITVNEIQFQPQVLPYSDKISTYITEKSNQILTQICQQMDFNLTLKQKDLNDEQFILLQSLINSIQHILSSTPEYIEDWFNKFINVSLELSQTFHFENDITENSSNFLKIFNFFSFFSEFICGYTAFEKHCIQVQQKCTYFLENLQKRIELQRAFEERNREQQSRIKVENQLTNEQQIRIQKEQMYTQEYENRIKYEQQLKMEQQLRTILEQDKKGMEKQYQEYCEKSLEIQSNLQKMIQSEKIEKQQVEQDLKKQLQELQNKLNEMEQRRKEWLEHRANRPHHGHHGPGPHGPGPHHPWFKK</sequence>
<feature type="compositionally biased region" description="Basic residues" evidence="1">
    <location>
        <begin position="522"/>
        <end position="531"/>
    </location>
</feature>
<keyword evidence="3" id="KW-1185">Reference proteome</keyword>
<proteinExistence type="predicted"/>
<organism evidence="2 3">
    <name type="scientific">Paramecium sonneborni</name>
    <dbReference type="NCBI Taxonomy" id="65129"/>
    <lineage>
        <taxon>Eukaryota</taxon>
        <taxon>Sar</taxon>
        <taxon>Alveolata</taxon>
        <taxon>Ciliophora</taxon>
        <taxon>Intramacronucleata</taxon>
        <taxon>Oligohymenophorea</taxon>
        <taxon>Peniculida</taxon>
        <taxon>Parameciidae</taxon>
        <taxon>Paramecium</taxon>
    </lineage>
</organism>
<protein>
    <recommendedName>
        <fullName evidence="4">G domain-containing protein</fullName>
    </recommendedName>
</protein>
<dbReference type="EMBL" id="CAJJDN010000097">
    <property type="protein sequence ID" value="CAD8111198.1"/>
    <property type="molecule type" value="Genomic_DNA"/>
</dbReference>
<name>A0A8S1Q6U7_9CILI</name>
<feature type="region of interest" description="Disordered" evidence="1">
    <location>
        <begin position="510"/>
        <end position="545"/>
    </location>
</feature>
<evidence type="ECO:0008006" key="4">
    <source>
        <dbReference type="Google" id="ProtNLM"/>
    </source>
</evidence>
<comment type="caution">
    <text evidence="2">The sequence shown here is derived from an EMBL/GenBank/DDBJ whole genome shotgun (WGS) entry which is preliminary data.</text>
</comment>
<evidence type="ECO:0000256" key="1">
    <source>
        <dbReference type="SAM" id="MobiDB-lite"/>
    </source>
</evidence>
<dbReference type="Proteomes" id="UP000692954">
    <property type="component" value="Unassembled WGS sequence"/>
</dbReference>
<dbReference type="AlphaFoldDB" id="A0A8S1Q6U7"/>
<evidence type="ECO:0000313" key="3">
    <source>
        <dbReference type="Proteomes" id="UP000692954"/>
    </source>
</evidence>
<reference evidence="2" key="1">
    <citation type="submission" date="2021-01" db="EMBL/GenBank/DDBJ databases">
        <authorList>
            <consortium name="Genoscope - CEA"/>
            <person name="William W."/>
        </authorList>
    </citation>
    <scope>NUCLEOTIDE SEQUENCE</scope>
</reference>
<dbReference type="OrthoDB" id="8954335at2759"/>